<dbReference type="EMBL" id="JBHTJV010000009">
    <property type="protein sequence ID" value="MFD0916661.1"/>
    <property type="molecule type" value="Genomic_DNA"/>
</dbReference>
<name>A0ABW3FIS5_9HYPH</name>
<feature type="chain" id="PRO_5046125646" evidence="1">
    <location>
        <begin position="24"/>
        <end position="79"/>
    </location>
</feature>
<protein>
    <submittedName>
        <fullName evidence="2">Uncharacterized protein</fullName>
    </submittedName>
</protein>
<accession>A0ABW3FIS5</accession>
<organism evidence="2 3">
    <name type="scientific">Pseudahrensia aquimaris</name>
    <dbReference type="NCBI Taxonomy" id="744461"/>
    <lineage>
        <taxon>Bacteria</taxon>
        <taxon>Pseudomonadati</taxon>
        <taxon>Pseudomonadota</taxon>
        <taxon>Alphaproteobacteria</taxon>
        <taxon>Hyphomicrobiales</taxon>
        <taxon>Ahrensiaceae</taxon>
        <taxon>Pseudahrensia</taxon>
    </lineage>
</organism>
<feature type="signal peptide" evidence="1">
    <location>
        <begin position="1"/>
        <end position="23"/>
    </location>
</feature>
<evidence type="ECO:0000313" key="2">
    <source>
        <dbReference type="EMBL" id="MFD0916661.1"/>
    </source>
</evidence>
<dbReference type="Proteomes" id="UP001597101">
    <property type="component" value="Unassembled WGS sequence"/>
</dbReference>
<comment type="caution">
    <text evidence="2">The sequence shown here is derived from an EMBL/GenBank/DDBJ whole genome shotgun (WGS) entry which is preliminary data.</text>
</comment>
<evidence type="ECO:0000256" key="1">
    <source>
        <dbReference type="SAM" id="SignalP"/>
    </source>
</evidence>
<gene>
    <name evidence="2" type="ORF">ACFQ14_09605</name>
</gene>
<evidence type="ECO:0000313" key="3">
    <source>
        <dbReference type="Proteomes" id="UP001597101"/>
    </source>
</evidence>
<dbReference type="RefSeq" id="WP_377212518.1">
    <property type="nucleotide sequence ID" value="NZ_JBHTJV010000009.1"/>
</dbReference>
<proteinExistence type="predicted"/>
<reference evidence="3" key="1">
    <citation type="journal article" date="2019" name="Int. J. Syst. Evol. Microbiol.">
        <title>The Global Catalogue of Microorganisms (GCM) 10K type strain sequencing project: providing services to taxonomists for standard genome sequencing and annotation.</title>
        <authorList>
            <consortium name="The Broad Institute Genomics Platform"/>
            <consortium name="The Broad Institute Genome Sequencing Center for Infectious Disease"/>
            <person name="Wu L."/>
            <person name="Ma J."/>
        </authorList>
    </citation>
    <scope>NUCLEOTIDE SEQUENCE [LARGE SCALE GENOMIC DNA]</scope>
    <source>
        <strain evidence="3">CCUG 60023</strain>
    </source>
</reference>
<sequence>MARLSTLLTAAALAAAASSPAFAEGCGWGKMAKHEQTMAEVKTPEATEEAVTTFDPAEKPVFEEVAKAETVTVEDVPAE</sequence>
<keyword evidence="3" id="KW-1185">Reference proteome</keyword>
<keyword evidence="1" id="KW-0732">Signal</keyword>